<dbReference type="SMART" id="SM00220">
    <property type="entry name" value="S_TKc"/>
    <property type="match status" value="1"/>
</dbReference>
<dbReference type="InterPro" id="IPR017441">
    <property type="entry name" value="Protein_kinase_ATP_BS"/>
</dbReference>
<dbReference type="EMBL" id="JALJOT010000008">
    <property type="protein sequence ID" value="KAK9907958.1"/>
    <property type="molecule type" value="Genomic_DNA"/>
</dbReference>
<name>A0ABR2YM42_9CHLO</name>
<evidence type="ECO:0000256" key="3">
    <source>
        <dbReference type="ARBA" id="ARBA00022741"/>
    </source>
</evidence>
<comment type="caution">
    <text evidence="10">The sequence shown here is derived from an EMBL/GenBank/DDBJ whole genome shotgun (WGS) entry which is preliminary data.</text>
</comment>
<feature type="domain" description="Protein kinase" evidence="9">
    <location>
        <begin position="389"/>
        <end position="689"/>
    </location>
</feature>
<feature type="compositionally biased region" description="Pro residues" evidence="7">
    <location>
        <begin position="729"/>
        <end position="738"/>
    </location>
</feature>
<keyword evidence="11" id="KW-1185">Reference proteome</keyword>
<dbReference type="PROSITE" id="PS00108">
    <property type="entry name" value="PROTEIN_KINASE_ST"/>
    <property type="match status" value="1"/>
</dbReference>
<dbReference type="InterPro" id="IPR001245">
    <property type="entry name" value="Ser-Thr/Tyr_kinase_cat_dom"/>
</dbReference>
<keyword evidence="4" id="KW-0418">Kinase</keyword>
<dbReference type="CDD" id="cd13999">
    <property type="entry name" value="STKc_MAP3K-like"/>
    <property type="match status" value="1"/>
</dbReference>
<accession>A0ABR2YM42</accession>
<keyword evidence="8" id="KW-0812">Transmembrane</keyword>
<dbReference type="InterPro" id="IPR051681">
    <property type="entry name" value="Ser/Thr_Kinases-Pseudokinases"/>
</dbReference>
<keyword evidence="1" id="KW-0723">Serine/threonine-protein kinase</keyword>
<feature type="region of interest" description="Disordered" evidence="7">
    <location>
        <begin position="338"/>
        <end position="374"/>
    </location>
</feature>
<dbReference type="InterPro" id="IPR011009">
    <property type="entry name" value="Kinase-like_dom_sf"/>
</dbReference>
<evidence type="ECO:0000259" key="9">
    <source>
        <dbReference type="PROSITE" id="PS50011"/>
    </source>
</evidence>
<dbReference type="PROSITE" id="PS00107">
    <property type="entry name" value="PROTEIN_KINASE_ATP"/>
    <property type="match status" value="1"/>
</dbReference>
<dbReference type="Pfam" id="PF07714">
    <property type="entry name" value="PK_Tyr_Ser-Thr"/>
    <property type="match status" value="1"/>
</dbReference>
<feature type="binding site" evidence="6">
    <location>
        <position position="416"/>
    </location>
    <ligand>
        <name>ATP</name>
        <dbReference type="ChEBI" id="CHEBI:30616"/>
    </ligand>
</feature>
<evidence type="ECO:0000313" key="11">
    <source>
        <dbReference type="Proteomes" id="UP001491310"/>
    </source>
</evidence>
<dbReference type="InterPro" id="IPR008271">
    <property type="entry name" value="Ser/Thr_kinase_AS"/>
</dbReference>
<proteinExistence type="predicted"/>
<evidence type="ECO:0000256" key="2">
    <source>
        <dbReference type="ARBA" id="ARBA00022679"/>
    </source>
</evidence>
<evidence type="ECO:0000313" key="10">
    <source>
        <dbReference type="EMBL" id="KAK9907958.1"/>
    </source>
</evidence>
<dbReference type="PROSITE" id="PS50011">
    <property type="entry name" value="PROTEIN_KINASE_DOM"/>
    <property type="match status" value="1"/>
</dbReference>
<dbReference type="PANTHER" id="PTHR44329">
    <property type="entry name" value="SERINE/THREONINE-PROTEIN KINASE TNNI3K-RELATED"/>
    <property type="match status" value="1"/>
</dbReference>
<evidence type="ECO:0000256" key="8">
    <source>
        <dbReference type="SAM" id="Phobius"/>
    </source>
</evidence>
<dbReference type="SUPFAM" id="SSF56112">
    <property type="entry name" value="Protein kinase-like (PK-like)"/>
    <property type="match status" value="1"/>
</dbReference>
<keyword evidence="8" id="KW-0472">Membrane</keyword>
<keyword evidence="2" id="KW-0808">Transferase</keyword>
<dbReference type="Gene3D" id="1.10.510.10">
    <property type="entry name" value="Transferase(Phosphotransferase) domain 1"/>
    <property type="match status" value="1"/>
</dbReference>
<sequence length="738" mass="77616">MEVHGANIQPFGYQDRVDFLVSLDAAIDTINLDNIELLAVEEFLPASGPSAESLMNLFGTSTVFKSPQPSSRSGAPAPPPSGTLAAVKLAGQPASPLASVTRASGRKLLQSISRQGVLQPQMSSLTEPVVRVTLRISTTISLAPKVQVELQECVQNSTTGLAALLHAKGHNVSAIYIDSITSSLAPIGGPSIAPALAIVSPPDVAPSTVVRTNKSGITAAVAAEPQADKSTNGTTIGVSVGVGVPVLLAAAGVAVYLLAFRGRKDLRQGVKATTSRHWGAATPDPYGFLMNPQSKDFKNPMYPLPLDPNHKLPPGTENGNGTSGSLVASAIVSGGMNGTAQLNGGSGGGDGSGRSNVAAERDGGGSASISGKEKAEWGEGGELVSFADLKFSRVIGEGSFGRVFLGKWRETTVAIKLLSQPLVPPSANGTWDLSESPESFAMEPSHKHSRSAKAASLLEELRKEARLMAVLRHPNIVMFLGACSTPPCMVTEFCARGSLLDILSRARDNPAAAAELGWNRRLNMALEAAKGMLYLHSRADAVLHRDLKSANLLVDKHWRVKVADFNLSRVMNASAVVSSVSATNPRWMAPEVLAGKSYDCAADVFSFGIILWELLTWRIPWEDLGPWQVVILVVDQMQRPELPADPAQLPGKPLRHISTYLDLMCNCWHQDPLQRPTFERVISQLRALIEAEGQPAAASSQAAVAGQLPAASLVQQSSAAPFSGSNAPAGPPPSSSSS</sequence>
<evidence type="ECO:0000256" key="1">
    <source>
        <dbReference type="ARBA" id="ARBA00022527"/>
    </source>
</evidence>
<protein>
    <recommendedName>
        <fullName evidence="9">Protein kinase domain-containing protein</fullName>
    </recommendedName>
</protein>
<dbReference type="PANTHER" id="PTHR44329:SF298">
    <property type="entry name" value="MIXED LINEAGE KINASE DOMAIN-LIKE PROTEIN"/>
    <property type="match status" value="1"/>
</dbReference>
<organism evidence="10 11">
    <name type="scientific">Coccomyxa subellipsoidea</name>
    <dbReference type="NCBI Taxonomy" id="248742"/>
    <lineage>
        <taxon>Eukaryota</taxon>
        <taxon>Viridiplantae</taxon>
        <taxon>Chlorophyta</taxon>
        <taxon>core chlorophytes</taxon>
        <taxon>Trebouxiophyceae</taxon>
        <taxon>Trebouxiophyceae incertae sedis</taxon>
        <taxon>Coccomyxaceae</taxon>
        <taxon>Coccomyxa</taxon>
    </lineage>
</organism>
<evidence type="ECO:0000256" key="7">
    <source>
        <dbReference type="SAM" id="MobiDB-lite"/>
    </source>
</evidence>
<keyword evidence="5 6" id="KW-0067">ATP-binding</keyword>
<feature type="region of interest" description="Disordered" evidence="7">
    <location>
        <begin position="717"/>
        <end position="738"/>
    </location>
</feature>
<evidence type="ECO:0000256" key="4">
    <source>
        <dbReference type="ARBA" id="ARBA00022777"/>
    </source>
</evidence>
<gene>
    <name evidence="10" type="ORF">WJX75_000561</name>
</gene>
<evidence type="ECO:0000256" key="6">
    <source>
        <dbReference type="PROSITE-ProRule" id="PRU10141"/>
    </source>
</evidence>
<keyword evidence="3 6" id="KW-0547">Nucleotide-binding</keyword>
<dbReference type="InterPro" id="IPR000719">
    <property type="entry name" value="Prot_kinase_dom"/>
</dbReference>
<reference evidence="10 11" key="1">
    <citation type="journal article" date="2024" name="Nat. Commun.">
        <title>Phylogenomics reveals the evolutionary origins of lichenization in chlorophyte algae.</title>
        <authorList>
            <person name="Puginier C."/>
            <person name="Libourel C."/>
            <person name="Otte J."/>
            <person name="Skaloud P."/>
            <person name="Haon M."/>
            <person name="Grisel S."/>
            <person name="Petersen M."/>
            <person name="Berrin J.G."/>
            <person name="Delaux P.M."/>
            <person name="Dal Grande F."/>
            <person name="Keller J."/>
        </authorList>
    </citation>
    <scope>NUCLEOTIDE SEQUENCE [LARGE SCALE GENOMIC DNA]</scope>
    <source>
        <strain evidence="10 11">SAG 216-7</strain>
    </source>
</reference>
<evidence type="ECO:0000256" key="5">
    <source>
        <dbReference type="ARBA" id="ARBA00022840"/>
    </source>
</evidence>
<feature type="transmembrane region" description="Helical" evidence="8">
    <location>
        <begin position="236"/>
        <end position="259"/>
    </location>
</feature>
<keyword evidence="8" id="KW-1133">Transmembrane helix</keyword>
<feature type="compositionally biased region" description="Low complexity" evidence="7">
    <location>
        <begin position="717"/>
        <end position="728"/>
    </location>
</feature>
<dbReference type="Proteomes" id="UP001491310">
    <property type="component" value="Unassembled WGS sequence"/>
</dbReference>